<proteinExistence type="predicted"/>
<dbReference type="Pfam" id="PF03781">
    <property type="entry name" value="FGE-sulfatase"/>
    <property type="match status" value="1"/>
</dbReference>
<gene>
    <name evidence="2" type="ORF">GURASL_12050</name>
</gene>
<dbReference type="PANTHER" id="PTHR23150:SF35">
    <property type="entry name" value="BLL6746 PROTEIN"/>
    <property type="match status" value="1"/>
</dbReference>
<evidence type="ECO:0000313" key="3">
    <source>
        <dbReference type="Proteomes" id="UP001317705"/>
    </source>
</evidence>
<organism evidence="2 3">
    <name type="scientific">Geotalea uraniireducens</name>
    <dbReference type="NCBI Taxonomy" id="351604"/>
    <lineage>
        <taxon>Bacteria</taxon>
        <taxon>Pseudomonadati</taxon>
        <taxon>Thermodesulfobacteriota</taxon>
        <taxon>Desulfuromonadia</taxon>
        <taxon>Geobacterales</taxon>
        <taxon>Geobacteraceae</taxon>
        <taxon>Geotalea</taxon>
    </lineage>
</organism>
<evidence type="ECO:0000259" key="1">
    <source>
        <dbReference type="Pfam" id="PF03781"/>
    </source>
</evidence>
<dbReference type="InterPro" id="IPR051043">
    <property type="entry name" value="Sulfatase_Mod_Factor_Kinase"/>
</dbReference>
<feature type="domain" description="Sulfatase-modifying factor enzyme-like" evidence="1">
    <location>
        <begin position="60"/>
        <end position="293"/>
    </location>
</feature>
<dbReference type="EMBL" id="AP027151">
    <property type="protein sequence ID" value="BDV42282.1"/>
    <property type="molecule type" value="Genomic_DNA"/>
</dbReference>
<dbReference type="RefSeq" id="WP_282002627.1">
    <property type="nucleotide sequence ID" value="NZ_AP027151.1"/>
</dbReference>
<dbReference type="InterPro" id="IPR016187">
    <property type="entry name" value="CTDL_fold"/>
</dbReference>
<sequence>MLNKHLPVIVIGLGLCCVVVTPAVARTGKTARPTAAVAAAALPTVGTVFRDRLRDGSAGPEMVVIPAGRFRMGAIFGGGDPDEKPVHWVTIARPLAVGRFEVTFDEYDRFCQATGRELPKDGRRYFPFSNWGRGRRPAMNVSWNDAMAYCQWLSQQTGRKYRLPSEAEWEYAARGGKDTPFWWGGTAGENRADCKGCGSRWDNRQTAPVGSFPASPYGLYDTAGNVWEWCLDTWHEGYDGAPTDGRAWLGGDDERRVQRGGSFGSKPRYIRSSARGRGAPDGRYVYLGFRLLRELE</sequence>
<name>A0ABN6VVR8_9BACT</name>
<dbReference type="Proteomes" id="UP001317705">
    <property type="component" value="Chromosome"/>
</dbReference>
<dbReference type="Gene3D" id="3.90.1580.10">
    <property type="entry name" value="paralog of FGE (formylglycine-generating enzyme)"/>
    <property type="match status" value="1"/>
</dbReference>
<dbReference type="InterPro" id="IPR042095">
    <property type="entry name" value="SUMF_sf"/>
</dbReference>
<accession>A0ABN6VVR8</accession>
<dbReference type="InterPro" id="IPR005532">
    <property type="entry name" value="SUMF_dom"/>
</dbReference>
<reference evidence="2 3" key="1">
    <citation type="submission" date="2022-12" db="EMBL/GenBank/DDBJ databases">
        <title>Polyphasic characterization of Geotalea uranireducens NIT-SL11 newly isolated from a complex of sewage sludge and microbially reduced graphene oxide.</title>
        <authorList>
            <person name="Xie L."/>
            <person name="Yoshida N."/>
            <person name="Meng L."/>
        </authorList>
    </citation>
    <scope>NUCLEOTIDE SEQUENCE [LARGE SCALE GENOMIC DNA]</scope>
    <source>
        <strain evidence="2 3">NIT-SL11</strain>
    </source>
</reference>
<dbReference type="PANTHER" id="PTHR23150">
    <property type="entry name" value="SULFATASE MODIFYING FACTOR 1, 2"/>
    <property type="match status" value="1"/>
</dbReference>
<dbReference type="SUPFAM" id="SSF56436">
    <property type="entry name" value="C-type lectin-like"/>
    <property type="match status" value="1"/>
</dbReference>
<evidence type="ECO:0000313" key="2">
    <source>
        <dbReference type="EMBL" id="BDV42282.1"/>
    </source>
</evidence>
<keyword evidence="3" id="KW-1185">Reference proteome</keyword>
<protein>
    <submittedName>
        <fullName evidence="2">Protein 3-oxoalanine-generating enzyme family protein</fullName>
    </submittedName>
</protein>